<dbReference type="OrthoDB" id="1427164at2"/>
<proteinExistence type="predicted"/>
<dbReference type="STRING" id="408657.SAMN04487995_0599"/>
<feature type="chain" id="PRO_5011783027" description="DUF4468 domain-containing protein" evidence="1">
    <location>
        <begin position="22"/>
        <end position="240"/>
    </location>
</feature>
<name>A0A1H6QF72_9BACT</name>
<evidence type="ECO:0008006" key="4">
    <source>
        <dbReference type="Google" id="ProtNLM"/>
    </source>
</evidence>
<organism evidence="2 3">
    <name type="scientific">Dyadobacter koreensis</name>
    <dbReference type="NCBI Taxonomy" id="408657"/>
    <lineage>
        <taxon>Bacteria</taxon>
        <taxon>Pseudomonadati</taxon>
        <taxon>Bacteroidota</taxon>
        <taxon>Cytophagia</taxon>
        <taxon>Cytophagales</taxon>
        <taxon>Spirosomataceae</taxon>
        <taxon>Dyadobacter</taxon>
    </lineage>
</organism>
<gene>
    <name evidence="2" type="ORF">SAMN04487995_0599</name>
</gene>
<dbReference type="AlphaFoldDB" id="A0A1H6QF72"/>
<evidence type="ECO:0000313" key="3">
    <source>
        <dbReference type="Proteomes" id="UP000199532"/>
    </source>
</evidence>
<keyword evidence="1" id="KW-0732">Signal</keyword>
<evidence type="ECO:0000313" key="2">
    <source>
        <dbReference type="EMBL" id="SEI42359.1"/>
    </source>
</evidence>
<accession>A0A1H6QF72</accession>
<evidence type="ECO:0000256" key="1">
    <source>
        <dbReference type="SAM" id="SignalP"/>
    </source>
</evidence>
<reference evidence="2 3" key="1">
    <citation type="submission" date="2016-10" db="EMBL/GenBank/DDBJ databases">
        <authorList>
            <person name="de Groot N.N."/>
        </authorList>
    </citation>
    <scope>NUCLEOTIDE SEQUENCE [LARGE SCALE GENOMIC DNA]</scope>
    <source>
        <strain evidence="2 3">DSM 19938</strain>
    </source>
</reference>
<dbReference type="EMBL" id="FNXY01000001">
    <property type="protein sequence ID" value="SEI42359.1"/>
    <property type="molecule type" value="Genomic_DNA"/>
</dbReference>
<dbReference type="RefSeq" id="WP_090331778.1">
    <property type="nucleotide sequence ID" value="NZ_FNXY01000001.1"/>
</dbReference>
<protein>
    <recommendedName>
        <fullName evidence="4">DUF4468 domain-containing protein</fullName>
    </recommendedName>
</protein>
<feature type="signal peptide" evidence="1">
    <location>
        <begin position="1"/>
        <end position="21"/>
    </location>
</feature>
<keyword evidence="3" id="KW-1185">Reference proteome</keyword>
<dbReference type="Proteomes" id="UP000199532">
    <property type="component" value="Unassembled WGS sequence"/>
</dbReference>
<sequence>MKKLSLLTFVGLIFSQVALHAQDMINQKDGVQIKAKVLEVTVDEVKYKKFDFQDGPTYSKKKAELSGITYSNGEEEIFKVSDNRNKKMFIWGPSTKKIELPKLELKEKTKVYIADNRKEPVKKSVVEFTSKELVELVKNLLGKETSGNISFVETEIDALGSSNGVSISIDAYDATFYPGAWHTETRYFVKTSNDGVKGQKEIESLKGAFNTFGHATAKSRLTKSFEEATSKLIEFINSKM</sequence>